<name>A0A0F9RZV9_9ZZZZ</name>
<organism evidence="2">
    <name type="scientific">marine sediment metagenome</name>
    <dbReference type="NCBI Taxonomy" id="412755"/>
    <lineage>
        <taxon>unclassified sequences</taxon>
        <taxon>metagenomes</taxon>
        <taxon>ecological metagenomes</taxon>
    </lineage>
</organism>
<dbReference type="EMBL" id="LAZR01000882">
    <property type="protein sequence ID" value="KKN55492.1"/>
    <property type="molecule type" value="Genomic_DNA"/>
</dbReference>
<dbReference type="Pfam" id="PF13482">
    <property type="entry name" value="RNase_H_2"/>
    <property type="match status" value="1"/>
</dbReference>
<proteinExistence type="predicted"/>
<dbReference type="SUPFAM" id="SSF53098">
    <property type="entry name" value="Ribonuclease H-like"/>
    <property type="match status" value="1"/>
</dbReference>
<dbReference type="InterPro" id="IPR036397">
    <property type="entry name" value="RNaseH_sf"/>
</dbReference>
<dbReference type="InterPro" id="IPR038720">
    <property type="entry name" value="YprB_RNase_H-like_dom"/>
</dbReference>
<gene>
    <name evidence="2" type="ORF">LCGC14_0581670</name>
</gene>
<feature type="domain" description="YprB ribonuclease H-like" evidence="1">
    <location>
        <begin position="84"/>
        <end position="239"/>
    </location>
</feature>
<dbReference type="GO" id="GO:0003676">
    <property type="term" value="F:nucleic acid binding"/>
    <property type="evidence" value="ECO:0007669"/>
    <property type="project" value="InterPro"/>
</dbReference>
<accession>A0A0F9RZV9</accession>
<evidence type="ECO:0000259" key="1">
    <source>
        <dbReference type="Pfam" id="PF13482"/>
    </source>
</evidence>
<dbReference type="AlphaFoldDB" id="A0A0F9RZV9"/>
<reference evidence="2" key="1">
    <citation type="journal article" date="2015" name="Nature">
        <title>Complex archaea that bridge the gap between prokaryotes and eukaryotes.</title>
        <authorList>
            <person name="Spang A."/>
            <person name="Saw J.H."/>
            <person name="Jorgensen S.L."/>
            <person name="Zaremba-Niedzwiedzka K."/>
            <person name="Martijn J."/>
            <person name="Lind A.E."/>
            <person name="van Eijk R."/>
            <person name="Schleper C."/>
            <person name="Guy L."/>
            <person name="Ettema T.J."/>
        </authorList>
    </citation>
    <scope>NUCLEOTIDE SEQUENCE</scope>
</reference>
<dbReference type="InterPro" id="IPR012337">
    <property type="entry name" value="RNaseH-like_sf"/>
</dbReference>
<protein>
    <recommendedName>
        <fullName evidence="1">YprB ribonuclease H-like domain-containing protein</fullName>
    </recommendedName>
</protein>
<evidence type="ECO:0000313" key="2">
    <source>
        <dbReference type="EMBL" id="KKN55492.1"/>
    </source>
</evidence>
<comment type="caution">
    <text evidence="2">The sequence shown here is derived from an EMBL/GenBank/DDBJ whole genome shotgun (WGS) entry which is preliminary data.</text>
</comment>
<sequence>MSTNPMIWCWYDRCCQFTPGSHNAKYCSDHKCKRKAENSAKRLTEPGPSDPETLWGLQERRKLHNLDNSQAKNAWLLDKSKIGFFDIESSNLDANIGLILCACVKDRNGEVHTWVAGRDEQGIIDDHQAVVAMRDYLESLDYVCTYYGTKFDIPFVNTRLIIHGERPINQIRHIDLYYTARFKLKMHSNRLVVLLETLFGESEKTRVVGPIWVRALAGDQESVAYIVDHCQIDVETLGQAFEKLKGFINLSASRWRRYGASY</sequence>
<dbReference type="Gene3D" id="3.30.420.10">
    <property type="entry name" value="Ribonuclease H-like superfamily/Ribonuclease H"/>
    <property type="match status" value="1"/>
</dbReference>